<feature type="region of interest" description="Disordered" evidence="1">
    <location>
        <begin position="1"/>
        <end position="22"/>
    </location>
</feature>
<evidence type="ECO:0000256" key="1">
    <source>
        <dbReference type="SAM" id="MobiDB-lite"/>
    </source>
</evidence>
<comment type="caution">
    <text evidence="2">The sequence shown here is derived from an EMBL/GenBank/DDBJ whole genome shotgun (WGS) entry which is preliminary data.</text>
</comment>
<sequence length="48" mass="5102">MENQPAMMEDSSRSQVVGPGLGFGLGPGLQKLAGGVHGGKRRKHRRCL</sequence>
<accession>A0A396GAM6</accession>
<reference evidence="2" key="1">
    <citation type="journal article" date="2018" name="Nat. Plants">
        <title>Whole-genome landscape of Medicago truncatula symbiotic genes.</title>
        <authorList>
            <person name="Pecrix Y."/>
            <person name="Gamas P."/>
            <person name="Carrere S."/>
        </authorList>
    </citation>
    <scope>NUCLEOTIDE SEQUENCE</scope>
    <source>
        <tissue evidence="2">Leaves</tissue>
    </source>
</reference>
<dbReference type="Proteomes" id="UP000265566">
    <property type="component" value="Chromosome 8"/>
</dbReference>
<name>A0A396GAM6_MEDTR</name>
<organism evidence="2">
    <name type="scientific">Medicago truncatula</name>
    <name type="common">Barrel medic</name>
    <name type="synonym">Medicago tribuloides</name>
    <dbReference type="NCBI Taxonomy" id="3880"/>
    <lineage>
        <taxon>Eukaryota</taxon>
        <taxon>Viridiplantae</taxon>
        <taxon>Streptophyta</taxon>
        <taxon>Embryophyta</taxon>
        <taxon>Tracheophyta</taxon>
        <taxon>Spermatophyta</taxon>
        <taxon>Magnoliopsida</taxon>
        <taxon>eudicotyledons</taxon>
        <taxon>Gunneridae</taxon>
        <taxon>Pentapetalae</taxon>
        <taxon>rosids</taxon>
        <taxon>fabids</taxon>
        <taxon>Fabales</taxon>
        <taxon>Fabaceae</taxon>
        <taxon>Papilionoideae</taxon>
        <taxon>50 kb inversion clade</taxon>
        <taxon>NPAAA clade</taxon>
        <taxon>Hologalegina</taxon>
        <taxon>IRL clade</taxon>
        <taxon>Trifolieae</taxon>
        <taxon>Medicago</taxon>
    </lineage>
</organism>
<evidence type="ECO:0000313" key="2">
    <source>
        <dbReference type="EMBL" id="RHN38792.1"/>
    </source>
</evidence>
<protein>
    <submittedName>
        <fullName evidence="2">Uncharacterized protein</fullName>
    </submittedName>
</protein>
<dbReference type="EMBL" id="PSQE01000008">
    <property type="protein sequence ID" value="RHN38792.1"/>
    <property type="molecule type" value="Genomic_DNA"/>
</dbReference>
<dbReference type="AlphaFoldDB" id="A0A396GAM6"/>
<dbReference type="Gramene" id="rna44759">
    <property type="protein sequence ID" value="RHN38792.1"/>
    <property type="gene ID" value="gene44759"/>
</dbReference>
<proteinExistence type="predicted"/>
<gene>
    <name evidence="2" type="ORF">MtrunA17_Chr8g0337001</name>
</gene>